<sequence length="809" mass="88393">MSVNLFESVARRILNRCELARSKSPDSVDTETILNPPKNNSLDGYSIDETPPDDYSLDDYSPDDYSGSDCALDDYMYSTYCAYRNSMRSCVYTPQKTQKTQDMQSGPPYRDQTFFDQKSIEAKKECLWTYILTLSGLDVLNSIRLRYVKWKLYTHWIKWKGDSGKAKAFLQLLEDRGIILDLTDFKTWMLEGFTYDVFVQEWKEGSLIGTDLTATEARDFPRKGYDAELGKHRKRGIKKVSEDCEHTGVAFSLFLDKIPLLDNFIPNSSTTQHTNLKRKPSQTLTRPNRLTFCTDKTLVGYPLQTEHASSPVITEIRNVVERGEADVGNPQQLSPSPTVYSEGTAMSTNDTEPGTTSHLQARDLSSQRRYQSVPLPTMPNHATGVPRLNPVLASFPRPALNNRISPPTIQIQPNSPVIQSHIPESSSLGCRAGSWDELRIQTPSPSPGLQPNQQSEATTAHQPVLSSPGPRREANATTDDIDPNSMPDSSMQGLPLIQSHHCGPSHGAAETHHPHQNCSPPQPPTPQMAPGSTIIQGQVARASSSGAQPASNQVMAQEPPSSPPSCQRSKACIPSHPAPPTSPDINSAPAEQGQLRPGTTPPIPMAAATTGVLAGISANSSSLLEFCSENAESQVSPHSIRNSAITRDSSSPQPRSSESDVSKEDAPINTKPSPGPQPENSRLDGHCLSNEALRNSAFPQGPQNDVPGLRLSQGSPERITTDSFLDPLSSSQHTASTQQQWWALGSRLPDEFTDPRPNDAFLEPGASLNMDTALDTSIDWTALGFDLLSEIPDTLGKEVFENSGDAAPF</sequence>
<feature type="compositionally biased region" description="Basic and acidic residues" evidence="1">
    <location>
        <begin position="657"/>
        <end position="666"/>
    </location>
</feature>
<protein>
    <submittedName>
        <fullName evidence="2">Uncharacterized protein</fullName>
    </submittedName>
</protein>
<proteinExistence type="predicted"/>
<feature type="region of interest" description="Disordered" evidence="1">
    <location>
        <begin position="324"/>
        <end position="367"/>
    </location>
</feature>
<dbReference type="Proteomes" id="UP000288429">
    <property type="component" value="Unassembled WGS sequence"/>
</dbReference>
<feature type="compositionally biased region" description="Polar residues" evidence="1">
    <location>
        <begin position="632"/>
        <end position="646"/>
    </location>
</feature>
<feature type="compositionally biased region" description="Low complexity" evidence="1">
    <location>
        <begin position="647"/>
        <end position="656"/>
    </location>
</feature>
<name>A0A428S646_9HYPO</name>
<feature type="compositionally biased region" description="Polar residues" evidence="1">
    <location>
        <begin position="329"/>
        <end position="367"/>
    </location>
</feature>
<evidence type="ECO:0000313" key="2">
    <source>
        <dbReference type="EMBL" id="RSL85349.1"/>
    </source>
</evidence>
<feature type="region of interest" description="Disordered" evidence="1">
    <location>
        <begin position="25"/>
        <end position="59"/>
    </location>
</feature>
<feature type="region of interest" description="Disordered" evidence="1">
    <location>
        <begin position="632"/>
        <end position="730"/>
    </location>
</feature>
<evidence type="ECO:0000256" key="1">
    <source>
        <dbReference type="SAM" id="MobiDB-lite"/>
    </source>
</evidence>
<keyword evidence="3" id="KW-1185">Reference proteome</keyword>
<feature type="compositionally biased region" description="Polar residues" evidence="1">
    <location>
        <begin position="441"/>
        <end position="465"/>
    </location>
</feature>
<dbReference type="AlphaFoldDB" id="A0A428S646"/>
<gene>
    <name evidence="2" type="ORF">CDV31_016574</name>
</gene>
<accession>A0A428S646</accession>
<dbReference type="EMBL" id="NIZV01000567">
    <property type="protein sequence ID" value="RSL85349.1"/>
    <property type="molecule type" value="Genomic_DNA"/>
</dbReference>
<feature type="compositionally biased region" description="Acidic residues" evidence="1">
    <location>
        <begin position="50"/>
        <end position="59"/>
    </location>
</feature>
<reference evidence="2 3" key="1">
    <citation type="submission" date="2017-06" db="EMBL/GenBank/DDBJ databases">
        <title>Cmopartive genomic analysis of Ambrosia Fusariam Clade fungi.</title>
        <authorList>
            <person name="Stajich J.E."/>
            <person name="Carrillo J."/>
            <person name="Kijimoto T."/>
            <person name="Eskalen A."/>
            <person name="O'Donnell K."/>
            <person name="Kasson M."/>
        </authorList>
    </citation>
    <scope>NUCLEOTIDE SEQUENCE [LARGE SCALE GENOMIC DNA]</scope>
    <source>
        <strain evidence="2 3">NRRL 20438</strain>
    </source>
</reference>
<evidence type="ECO:0000313" key="3">
    <source>
        <dbReference type="Proteomes" id="UP000288429"/>
    </source>
</evidence>
<feature type="compositionally biased region" description="Polar residues" evidence="1">
    <location>
        <begin position="27"/>
        <end position="43"/>
    </location>
</feature>
<comment type="caution">
    <text evidence="2">The sequence shown here is derived from an EMBL/GenBank/DDBJ whole genome shotgun (WGS) entry which is preliminary data.</text>
</comment>
<feature type="region of interest" description="Disordered" evidence="1">
    <location>
        <begin position="438"/>
        <end position="606"/>
    </location>
</feature>
<feature type="compositionally biased region" description="Polar residues" evidence="1">
    <location>
        <begin position="533"/>
        <end position="555"/>
    </location>
</feature>
<organism evidence="2 3">
    <name type="scientific">Fusarium ambrosium</name>
    <dbReference type="NCBI Taxonomy" id="131363"/>
    <lineage>
        <taxon>Eukaryota</taxon>
        <taxon>Fungi</taxon>
        <taxon>Dikarya</taxon>
        <taxon>Ascomycota</taxon>
        <taxon>Pezizomycotina</taxon>
        <taxon>Sordariomycetes</taxon>
        <taxon>Hypocreomycetidae</taxon>
        <taxon>Hypocreales</taxon>
        <taxon>Nectriaceae</taxon>
        <taxon>Fusarium</taxon>
        <taxon>Fusarium solani species complex</taxon>
    </lineage>
</organism>